<reference evidence="8 9" key="1">
    <citation type="submission" date="2024-02" db="EMBL/GenBank/DDBJ databases">
        <authorList>
            <person name="Chen Y."/>
            <person name="Shah S."/>
            <person name="Dougan E. K."/>
            <person name="Thang M."/>
            <person name="Chan C."/>
        </authorList>
    </citation>
    <scope>NUCLEOTIDE SEQUENCE [LARGE SCALE GENOMIC DNA]</scope>
</reference>
<evidence type="ECO:0000256" key="1">
    <source>
        <dbReference type="ARBA" id="ARBA00004127"/>
    </source>
</evidence>
<evidence type="ECO:0000256" key="5">
    <source>
        <dbReference type="ARBA" id="ARBA00022989"/>
    </source>
</evidence>
<dbReference type="InterPro" id="IPR045018">
    <property type="entry name" value="Azg-like"/>
</dbReference>
<keyword evidence="5 7" id="KW-1133">Transmembrane helix</keyword>
<feature type="transmembrane region" description="Helical" evidence="7">
    <location>
        <begin position="185"/>
        <end position="209"/>
    </location>
</feature>
<dbReference type="PANTHER" id="PTHR43337">
    <property type="entry name" value="XANTHINE/URACIL PERMEASE C887.17-RELATED"/>
    <property type="match status" value="1"/>
</dbReference>
<gene>
    <name evidence="8" type="ORF">SCF082_LOCUS10844</name>
</gene>
<dbReference type="Proteomes" id="UP001642464">
    <property type="component" value="Unassembled WGS sequence"/>
</dbReference>
<accession>A0ABP0J8X4</accession>
<dbReference type="InterPro" id="IPR006043">
    <property type="entry name" value="NCS2"/>
</dbReference>
<protein>
    <submittedName>
        <fullName evidence="8">Adenine/guanine permease AZG1 (AzgA-homolog protein) (Protein AZAGUANINE RESISTANT 1) (AtAzg1)</fullName>
    </submittedName>
</protein>
<evidence type="ECO:0000256" key="7">
    <source>
        <dbReference type="SAM" id="Phobius"/>
    </source>
</evidence>
<evidence type="ECO:0000256" key="6">
    <source>
        <dbReference type="ARBA" id="ARBA00023136"/>
    </source>
</evidence>
<proteinExistence type="inferred from homology"/>
<keyword evidence="6 7" id="KW-0472">Membrane</keyword>
<feature type="transmembrane region" description="Helical" evidence="7">
    <location>
        <begin position="406"/>
        <end position="427"/>
    </location>
</feature>
<comment type="subcellular location">
    <subcellularLocation>
        <location evidence="1">Endomembrane system</location>
        <topology evidence="1">Multi-pass membrane protein</topology>
    </subcellularLocation>
</comment>
<evidence type="ECO:0000256" key="2">
    <source>
        <dbReference type="ARBA" id="ARBA00005697"/>
    </source>
</evidence>
<evidence type="ECO:0000313" key="8">
    <source>
        <dbReference type="EMBL" id="CAK9010840.1"/>
    </source>
</evidence>
<evidence type="ECO:0000313" key="9">
    <source>
        <dbReference type="Proteomes" id="UP001642464"/>
    </source>
</evidence>
<evidence type="ECO:0000256" key="3">
    <source>
        <dbReference type="ARBA" id="ARBA00022448"/>
    </source>
</evidence>
<evidence type="ECO:0000256" key="4">
    <source>
        <dbReference type="ARBA" id="ARBA00022692"/>
    </source>
</evidence>
<keyword evidence="3" id="KW-0813">Transport</keyword>
<name>A0ABP0J8X4_9DINO</name>
<sequence length="501" mass="52495">MPSCQSPATQRQAFTCVTSSLNFCPAAMTGTNVRPTTLEFLGLAGNFGHLNMKDPFDVKKRGSTYFTEFRAGLTTFLAMAYILPVNSGMLSLVIPGMREQLVCATALAAFCGCWLMGTLSNYPFMLGPGSMNAFFTFTICLGRGLPYQAAFASVFVAGCMFLLVSITGLRTLMIRLFPKGIKETIGAGVGLFLTFIAFQASAGMGLSTADPATLVTLNSLSPESYDAPKLWLSLVVLGLTAALFAAKVPGAPLMGILFGTAVCWIEGFARGKERSVFGYPFGTLGKRDAGFHIYLPTGLLGDPSLSGLSGALWSGFGAATDPVMASTFWTAVATFCYTDLLDASGTFFAVAKVARLTDTRGNLPLARQNMAYLADGFAALIGAMLGVSTVVTFAESTVGVADGAKTGLAPLVTGTCFLLAIPIAPVVSAVPPLATGLSGVDPGLCDHGHHALYLQHWLWHHCGLATVACDSVPVDPRAPRKERGSFGALQGLVGRSLCSRG</sequence>
<feature type="transmembrane region" description="Helical" evidence="7">
    <location>
        <begin position="71"/>
        <end position="94"/>
    </location>
</feature>
<organism evidence="8 9">
    <name type="scientific">Durusdinium trenchii</name>
    <dbReference type="NCBI Taxonomy" id="1381693"/>
    <lineage>
        <taxon>Eukaryota</taxon>
        <taxon>Sar</taxon>
        <taxon>Alveolata</taxon>
        <taxon>Dinophyceae</taxon>
        <taxon>Suessiales</taxon>
        <taxon>Symbiodiniaceae</taxon>
        <taxon>Durusdinium</taxon>
    </lineage>
</organism>
<comment type="similarity">
    <text evidence="2">Belongs to the nucleobase:cation symporter-2 (NCS2) (TC 2.A.40) family. Azg-like subfamily.</text>
</comment>
<dbReference type="Pfam" id="PF00860">
    <property type="entry name" value="Xan_ur_permease"/>
    <property type="match status" value="1"/>
</dbReference>
<dbReference type="EMBL" id="CAXAMM010006380">
    <property type="protein sequence ID" value="CAK9010840.1"/>
    <property type="molecule type" value="Genomic_DNA"/>
</dbReference>
<dbReference type="PANTHER" id="PTHR43337:SF1">
    <property type="entry name" value="XANTHINE_URACIL PERMEASE C887.17-RELATED"/>
    <property type="match status" value="1"/>
</dbReference>
<feature type="transmembrane region" description="Helical" evidence="7">
    <location>
        <begin position="101"/>
        <end position="125"/>
    </location>
</feature>
<feature type="transmembrane region" description="Helical" evidence="7">
    <location>
        <begin position="145"/>
        <end position="164"/>
    </location>
</feature>
<keyword evidence="4 7" id="KW-0812">Transmembrane</keyword>
<feature type="transmembrane region" description="Helical" evidence="7">
    <location>
        <begin position="370"/>
        <end position="394"/>
    </location>
</feature>
<keyword evidence="9" id="KW-1185">Reference proteome</keyword>
<comment type="caution">
    <text evidence="8">The sequence shown here is derived from an EMBL/GenBank/DDBJ whole genome shotgun (WGS) entry which is preliminary data.</text>
</comment>